<comment type="similarity">
    <text evidence="1">Belongs to the CDK5RAP3 family.</text>
</comment>
<dbReference type="Pfam" id="PF05600">
    <property type="entry name" value="CDK5RAP3"/>
    <property type="match status" value="1"/>
</dbReference>
<feature type="region of interest" description="Disordered" evidence="3">
    <location>
        <begin position="53"/>
        <end position="72"/>
    </location>
</feature>
<evidence type="ECO:0000313" key="4">
    <source>
        <dbReference type="EMBL" id="EGG18868.1"/>
    </source>
</evidence>
<name>F4PZV4_CACFS</name>
<dbReference type="GO" id="GO:0012505">
    <property type="term" value="C:endomembrane system"/>
    <property type="evidence" value="ECO:0007669"/>
    <property type="project" value="TreeGrafter"/>
</dbReference>
<protein>
    <submittedName>
        <fullName evidence="4">DUF733 family protein</fullName>
    </submittedName>
</protein>
<evidence type="ECO:0000256" key="2">
    <source>
        <dbReference type="SAM" id="Coils"/>
    </source>
</evidence>
<dbReference type="InterPro" id="IPR008491">
    <property type="entry name" value="CDK5RAP3"/>
</dbReference>
<feature type="coiled-coil region" evidence="2">
    <location>
        <begin position="691"/>
        <end position="739"/>
    </location>
</feature>
<dbReference type="STRING" id="1054147.F4PZV4"/>
<dbReference type="PANTHER" id="PTHR14894">
    <property type="entry name" value="CDK5 REGULATORY SUBUNIT-ASSOCIATED PROTEIN 3"/>
    <property type="match status" value="1"/>
</dbReference>
<keyword evidence="5" id="KW-1185">Reference proteome</keyword>
<keyword evidence="2" id="KW-0175">Coiled coil</keyword>
<dbReference type="Proteomes" id="UP000007797">
    <property type="component" value="Unassembled WGS sequence"/>
</dbReference>
<organism evidence="4 5">
    <name type="scientific">Cavenderia fasciculata</name>
    <name type="common">Slime mold</name>
    <name type="synonym">Dictyostelium fasciculatum</name>
    <dbReference type="NCBI Taxonomy" id="261658"/>
    <lineage>
        <taxon>Eukaryota</taxon>
        <taxon>Amoebozoa</taxon>
        <taxon>Evosea</taxon>
        <taxon>Eumycetozoa</taxon>
        <taxon>Dictyostelia</taxon>
        <taxon>Acytosteliales</taxon>
        <taxon>Cavenderiaceae</taxon>
        <taxon>Cavenderia</taxon>
    </lineage>
</organism>
<dbReference type="GeneID" id="14870983"/>
<dbReference type="EMBL" id="GL883017">
    <property type="protein sequence ID" value="EGG18868.1"/>
    <property type="molecule type" value="Genomic_DNA"/>
</dbReference>
<dbReference type="AlphaFoldDB" id="F4PZV4"/>
<evidence type="ECO:0000313" key="5">
    <source>
        <dbReference type="Proteomes" id="UP000007797"/>
    </source>
</evidence>
<dbReference type="GO" id="GO:0007346">
    <property type="term" value="P:regulation of mitotic cell cycle"/>
    <property type="evidence" value="ECO:0007669"/>
    <property type="project" value="TreeGrafter"/>
</dbReference>
<dbReference type="OrthoDB" id="340432at2759"/>
<gene>
    <name evidence="4" type="ORF">DFA_02607</name>
</gene>
<proteinExistence type="inferred from homology"/>
<accession>F4PZV4</accession>
<dbReference type="KEGG" id="dfa:DFA_02607"/>
<reference evidence="5" key="1">
    <citation type="journal article" date="2011" name="Genome Res.">
        <title>Phylogeny-wide analysis of social amoeba genomes highlights ancient origins for complex intercellular communication.</title>
        <authorList>
            <person name="Heidel A.J."/>
            <person name="Lawal H.M."/>
            <person name="Felder M."/>
            <person name="Schilde C."/>
            <person name="Helps N.R."/>
            <person name="Tunggal B."/>
            <person name="Rivero F."/>
            <person name="John U."/>
            <person name="Schleicher M."/>
            <person name="Eichinger L."/>
            <person name="Platzer M."/>
            <person name="Noegel A.A."/>
            <person name="Schaap P."/>
            <person name="Gloeckner G."/>
        </authorList>
    </citation>
    <scope>NUCLEOTIDE SEQUENCE [LARGE SCALE GENOMIC DNA]</scope>
    <source>
        <strain evidence="5">SH3</strain>
    </source>
</reference>
<dbReference type="OMA" id="RHLNDNI"/>
<evidence type="ECO:0000256" key="1">
    <source>
        <dbReference type="ARBA" id="ARBA00007478"/>
    </source>
</evidence>
<evidence type="ECO:0000256" key="3">
    <source>
        <dbReference type="SAM" id="MobiDB-lite"/>
    </source>
</evidence>
<dbReference type="PANTHER" id="PTHR14894:SF0">
    <property type="entry name" value="CDK5 REGULATORY SUBUNIT-ASSOCIATED PROTEIN 3"/>
    <property type="match status" value="1"/>
</dbReference>
<sequence length="755" mass="86765">MVSKNILTSQNILSALINWDGSQEILDLSGINHQTGPTILIGIIKNHLTKFKNQNNQRNNNNNQNNNSNNNNNISKVSWIKKLVGYELDYFKNQCTEQLGNFACVSGDLELVKYFYDLGNPNFFTLKEAILNCLQYNNNFEVIEFIYNVVFPHSRSSDQEDEQYTYPHLASASIITNGTSIPLRHALMIECRFSNLRLYLPFTKSFEQLQNNGSFRHIQNYWKNDYAMHLMNNNNDGEIPIVDIPGAKILDWLVERKKVPMHWKRNNGNLIKLIEDTMTSNPSQLLKDLKIENIDYFKCLEVFKYFESQPSGNSKTLLGYYSNINTQKWNDVIKAYHKDQLYIGENCQRLTQSLNYDIPNMKKTIEKTMKSLEESNKKEIELTKSRETAINTFKKACSDIGIKGDKIRDEILELPNGLDKLFEKAIQLLQDGRILGMIRFYKQFAQTNTCELKEEIFSYLLLVNKHGNISIGEREMILNPSIIVKSKKDQNVDSNNSGSDLVALTAPATIDWDFSVEESGSQLDEKAAASINWDEFTVVLEEDGTTNSSSVADDFSMMDTIEIVEEANTISSPILESTTTITDNIKFMDNANESIMSDKIFRNRLLDDIYEMDIFLKQRAVEMNQPESEFSAIHMMQESITLDQCEQYSKLIGDIISQLSSSKVNNILELKSSSKLVDRMALQFTQKIGTITKYQQLIKDLLQKREDLNTTLTETKTKLESQTKETKQLRLQLQELLVDIMDGKHINIMMPYILS</sequence>
<dbReference type="RefSeq" id="XP_004357330.1">
    <property type="nucleotide sequence ID" value="XM_004357274.1"/>
</dbReference>